<evidence type="ECO:0000313" key="2">
    <source>
        <dbReference type="EMBL" id="CAB1437093.1"/>
    </source>
</evidence>
<comment type="caution">
    <text evidence="2">The sequence shown here is derived from an EMBL/GenBank/DDBJ whole genome shotgun (WGS) entry which is preliminary data.</text>
</comment>
<feature type="compositionally biased region" description="Polar residues" evidence="1">
    <location>
        <begin position="105"/>
        <end position="136"/>
    </location>
</feature>
<dbReference type="AlphaFoldDB" id="A0A9N7YTZ0"/>
<evidence type="ECO:0000313" key="3">
    <source>
        <dbReference type="Proteomes" id="UP001153269"/>
    </source>
</evidence>
<name>A0A9N7YTZ0_PLEPL</name>
<keyword evidence="3" id="KW-1185">Reference proteome</keyword>
<dbReference type="EMBL" id="CADEAL010001983">
    <property type="protein sequence ID" value="CAB1437093.1"/>
    <property type="molecule type" value="Genomic_DNA"/>
</dbReference>
<reference evidence="2" key="1">
    <citation type="submission" date="2020-03" db="EMBL/GenBank/DDBJ databases">
        <authorList>
            <person name="Weist P."/>
        </authorList>
    </citation>
    <scope>NUCLEOTIDE SEQUENCE</scope>
</reference>
<protein>
    <submittedName>
        <fullName evidence="2">Uncharacterized protein</fullName>
    </submittedName>
</protein>
<proteinExistence type="predicted"/>
<evidence type="ECO:0000256" key="1">
    <source>
        <dbReference type="SAM" id="MobiDB-lite"/>
    </source>
</evidence>
<dbReference type="Proteomes" id="UP001153269">
    <property type="component" value="Unassembled WGS sequence"/>
</dbReference>
<feature type="region of interest" description="Disordered" evidence="1">
    <location>
        <begin position="99"/>
        <end position="168"/>
    </location>
</feature>
<accession>A0A9N7YTZ0</accession>
<organism evidence="2 3">
    <name type="scientific">Pleuronectes platessa</name>
    <name type="common">European plaice</name>
    <dbReference type="NCBI Taxonomy" id="8262"/>
    <lineage>
        <taxon>Eukaryota</taxon>
        <taxon>Metazoa</taxon>
        <taxon>Chordata</taxon>
        <taxon>Craniata</taxon>
        <taxon>Vertebrata</taxon>
        <taxon>Euteleostomi</taxon>
        <taxon>Actinopterygii</taxon>
        <taxon>Neopterygii</taxon>
        <taxon>Teleostei</taxon>
        <taxon>Neoteleostei</taxon>
        <taxon>Acanthomorphata</taxon>
        <taxon>Carangaria</taxon>
        <taxon>Pleuronectiformes</taxon>
        <taxon>Pleuronectoidei</taxon>
        <taxon>Pleuronectidae</taxon>
        <taxon>Pleuronectes</taxon>
    </lineage>
</organism>
<sequence>MTRTLQRVPAKIQRVTTSDRRVTLVTDELQRSDRESRASLQAIRSELKRVAASDSELKRVAASDSEMQRVAASCSELQRVAASDSDELQRVTASDSELQRVAASRSESQRVTASHSESQRVAASDSESQRVTASRSELQRVAGCSESQRVAASRSGFSGAPAPVEPPMTNRHLVETLVVLGGPDPVHRLYRLVPTNLSPQIELRWCNESFWTWRFNHTAGLQ</sequence>
<gene>
    <name evidence="2" type="ORF">PLEPLA_LOCUS25126</name>
</gene>